<dbReference type="InterPro" id="IPR011032">
    <property type="entry name" value="GroES-like_sf"/>
</dbReference>
<dbReference type="PANTHER" id="PTHR44013:SF1">
    <property type="entry name" value="ZINC-TYPE ALCOHOL DEHYDROGENASE-LIKE PROTEIN C16A3.02C"/>
    <property type="match status" value="1"/>
</dbReference>
<dbReference type="Gene3D" id="3.90.180.10">
    <property type="entry name" value="Medium-chain alcohol dehydrogenases, catalytic domain"/>
    <property type="match status" value="1"/>
</dbReference>
<proteinExistence type="predicted"/>
<dbReference type="Gene3D" id="3.40.50.720">
    <property type="entry name" value="NAD(P)-binding Rossmann-like Domain"/>
    <property type="match status" value="1"/>
</dbReference>
<dbReference type="InterPro" id="IPR013154">
    <property type="entry name" value="ADH-like_N"/>
</dbReference>
<evidence type="ECO:0000313" key="2">
    <source>
        <dbReference type="EMBL" id="WEK54974.1"/>
    </source>
</evidence>
<protein>
    <submittedName>
        <fullName evidence="2">NAD(P)-dependent alcohol dehydrogenase</fullName>
    </submittedName>
</protein>
<dbReference type="Proteomes" id="UP001178662">
    <property type="component" value="Chromosome"/>
</dbReference>
<accession>A0AA95EXQ3</accession>
<dbReference type="InterPro" id="IPR052733">
    <property type="entry name" value="Chloroplast_QOR"/>
</dbReference>
<dbReference type="GO" id="GO:0016491">
    <property type="term" value="F:oxidoreductase activity"/>
    <property type="evidence" value="ECO:0007669"/>
    <property type="project" value="InterPro"/>
</dbReference>
<dbReference type="Pfam" id="PF13602">
    <property type="entry name" value="ADH_zinc_N_2"/>
    <property type="match status" value="1"/>
</dbReference>
<dbReference type="EMBL" id="CP119317">
    <property type="protein sequence ID" value="WEK54974.1"/>
    <property type="molecule type" value="Genomic_DNA"/>
</dbReference>
<dbReference type="SMART" id="SM00829">
    <property type="entry name" value="PKS_ER"/>
    <property type="match status" value="1"/>
</dbReference>
<dbReference type="InterPro" id="IPR020843">
    <property type="entry name" value="ER"/>
</dbReference>
<dbReference type="AlphaFoldDB" id="A0AA95EXQ3"/>
<gene>
    <name evidence="2" type="ORF">P0Y55_02495</name>
</gene>
<dbReference type="SUPFAM" id="SSF51735">
    <property type="entry name" value="NAD(P)-binding Rossmann-fold domains"/>
    <property type="match status" value="1"/>
</dbReference>
<dbReference type="PANTHER" id="PTHR44013">
    <property type="entry name" value="ZINC-TYPE ALCOHOL DEHYDROGENASE-LIKE PROTEIN C16A3.02C"/>
    <property type="match status" value="1"/>
</dbReference>
<evidence type="ECO:0000313" key="3">
    <source>
        <dbReference type="Proteomes" id="UP001178662"/>
    </source>
</evidence>
<feature type="domain" description="Enoyl reductase (ER)" evidence="1">
    <location>
        <begin position="10"/>
        <end position="317"/>
    </location>
</feature>
<dbReference type="Pfam" id="PF08240">
    <property type="entry name" value="ADH_N"/>
    <property type="match status" value="1"/>
</dbReference>
<dbReference type="CDD" id="cd08267">
    <property type="entry name" value="MDR1"/>
    <property type="match status" value="1"/>
</dbReference>
<dbReference type="SUPFAM" id="SSF50129">
    <property type="entry name" value="GroES-like"/>
    <property type="match status" value="1"/>
</dbReference>
<sequence length="320" mass="34787">MKAIKATRFGSPEVLQYVEVEKPTPKDNEILVKVCATPVNVGDSRMRSLDVPAIAWLPARIALGFSKPKNPIYGMELAGVVEAVGKAVKRFKVGDQVLASTMKLKFGAHAEYKCLPEDGVVVTKSINMSYEEAATLSIGASTALYFLRKGNIQPGQKVLIIGASGSVGTFAVQLAKYFGAEVTGVCSTMNIDLVKSLGADKVIDYTQEDFTSNGETYDVIFDTVYKTTFSRCKSLLVNRGYYLTVGPVVFGPIHLMATGKTVIGGNAVQSAEQLNFLKKLYEMGRLKPVIDRCYPLEQAAEAHRYVDQGHKKGNVVLTLK</sequence>
<dbReference type="InterPro" id="IPR036291">
    <property type="entry name" value="NAD(P)-bd_dom_sf"/>
</dbReference>
<evidence type="ECO:0000259" key="1">
    <source>
        <dbReference type="SMART" id="SM00829"/>
    </source>
</evidence>
<reference evidence="2" key="1">
    <citation type="submission" date="2023-03" db="EMBL/GenBank/DDBJ databases">
        <title>Andean soil-derived lignocellulolytic bacterial consortium as a source of novel taxa and putative plastic-active enzymes.</title>
        <authorList>
            <person name="Diaz-Garcia L."/>
            <person name="Chuvochina M."/>
            <person name="Feuerriegel G."/>
            <person name="Bunk B."/>
            <person name="Sproer C."/>
            <person name="Streit W.R."/>
            <person name="Rodriguez L.M."/>
            <person name="Overmann J."/>
            <person name="Jimenez D.J."/>
        </authorList>
    </citation>
    <scope>NUCLEOTIDE SEQUENCE</scope>
    <source>
        <strain evidence="2">MAG 2441</strain>
    </source>
</reference>
<name>A0AA95EXQ3_9BACL</name>
<keyword evidence="3" id="KW-1185">Reference proteome</keyword>
<organism evidence="2 3">
    <name type="scientific">Candidatus Cohnella colombiensis</name>
    <dbReference type="NCBI Taxonomy" id="3121368"/>
    <lineage>
        <taxon>Bacteria</taxon>
        <taxon>Bacillati</taxon>
        <taxon>Bacillota</taxon>
        <taxon>Bacilli</taxon>
        <taxon>Bacillales</taxon>
        <taxon>Paenibacillaceae</taxon>
        <taxon>Cohnella</taxon>
    </lineage>
</organism>